<name>A0A1D3ULZ9_TANFO</name>
<proteinExistence type="predicted"/>
<evidence type="ECO:0000256" key="1">
    <source>
        <dbReference type="SAM" id="Phobius"/>
    </source>
</evidence>
<accession>A0A1D3ULZ9</accession>
<keyword evidence="1" id="KW-0812">Transmembrane</keyword>
<feature type="transmembrane region" description="Helical" evidence="1">
    <location>
        <begin position="7"/>
        <end position="26"/>
    </location>
</feature>
<feature type="transmembrane region" description="Helical" evidence="1">
    <location>
        <begin position="32"/>
        <end position="50"/>
    </location>
</feature>
<sequence length="58" mass="6631">MKKVSVISNVLSIAAIIFLFILDYPFMSVGYIMKNVLILALILLSILIYVRKKQTENK</sequence>
<organism evidence="2 3">
    <name type="scientific">Tannerella forsythia</name>
    <name type="common">Bacteroides forsythus</name>
    <dbReference type="NCBI Taxonomy" id="28112"/>
    <lineage>
        <taxon>Bacteria</taxon>
        <taxon>Pseudomonadati</taxon>
        <taxon>Bacteroidota</taxon>
        <taxon>Bacteroidia</taxon>
        <taxon>Bacteroidales</taxon>
        <taxon>Tannerellaceae</taxon>
        <taxon>Tannerella</taxon>
    </lineage>
</organism>
<evidence type="ECO:0000313" key="3">
    <source>
        <dbReference type="Proteomes" id="UP000182057"/>
    </source>
</evidence>
<evidence type="ECO:0000313" key="2">
    <source>
        <dbReference type="EMBL" id="SCQ19617.1"/>
    </source>
</evidence>
<reference evidence="2 3" key="1">
    <citation type="submission" date="2016-09" db="EMBL/GenBank/DDBJ databases">
        <authorList>
            <person name="Capua I."/>
            <person name="De Benedictis P."/>
            <person name="Joannis T."/>
            <person name="Lombin L.H."/>
            <person name="Cattoli G."/>
        </authorList>
    </citation>
    <scope>NUCLEOTIDE SEQUENCE [LARGE SCALE GENOMIC DNA]</scope>
    <source>
        <strain evidence="2 3">UB20</strain>
    </source>
</reference>
<gene>
    <name evidence="2" type="ORF">TFUB20_00766</name>
</gene>
<keyword evidence="1" id="KW-1133">Transmembrane helix</keyword>
<dbReference type="EMBL" id="FMMM01000026">
    <property type="protein sequence ID" value="SCQ19617.1"/>
    <property type="molecule type" value="Genomic_DNA"/>
</dbReference>
<protein>
    <submittedName>
        <fullName evidence="2">Uncharacterized protein</fullName>
    </submittedName>
</protein>
<dbReference type="AlphaFoldDB" id="A0A1D3ULZ9"/>
<dbReference type="Proteomes" id="UP000182057">
    <property type="component" value="Unassembled WGS sequence"/>
</dbReference>
<keyword evidence="1" id="KW-0472">Membrane</keyword>